<dbReference type="CDD" id="cd06257">
    <property type="entry name" value="DnaJ"/>
    <property type="match status" value="1"/>
</dbReference>
<evidence type="ECO:0000256" key="8">
    <source>
        <dbReference type="ARBA" id="ARBA00023186"/>
    </source>
</evidence>
<dbReference type="PANTHER" id="PTHR24075">
    <property type="entry name" value="SEC63 DOMAIN-CONTAINING"/>
    <property type="match status" value="1"/>
</dbReference>
<name>A0ABP0LJG4_9DINO</name>
<proteinExistence type="predicted"/>
<dbReference type="PROSITE" id="PS00636">
    <property type="entry name" value="DNAJ_1"/>
    <property type="match status" value="1"/>
</dbReference>
<keyword evidence="2" id="KW-0813">Transport</keyword>
<keyword evidence="6 10" id="KW-1133">Transmembrane helix</keyword>
<dbReference type="SMART" id="SM00271">
    <property type="entry name" value="DnaJ"/>
    <property type="match status" value="1"/>
</dbReference>
<evidence type="ECO:0000256" key="3">
    <source>
        <dbReference type="ARBA" id="ARBA00022692"/>
    </source>
</evidence>
<evidence type="ECO:0000256" key="4">
    <source>
        <dbReference type="ARBA" id="ARBA00022824"/>
    </source>
</evidence>
<keyword evidence="3 10" id="KW-0812">Transmembrane</keyword>
<dbReference type="InterPro" id="IPR014756">
    <property type="entry name" value="Ig_E-set"/>
</dbReference>
<accession>A0ABP0LJG4</accession>
<dbReference type="Pfam" id="PF02889">
    <property type="entry name" value="Sec63"/>
    <property type="match status" value="1"/>
</dbReference>
<gene>
    <name evidence="12" type="ORF">CCMP2556_LOCUS21025</name>
</gene>
<feature type="compositionally biased region" description="Basic and acidic residues" evidence="9">
    <location>
        <begin position="626"/>
        <end position="644"/>
    </location>
</feature>
<reference evidence="12 13" key="1">
    <citation type="submission" date="2024-02" db="EMBL/GenBank/DDBJ databases">
        <authorList>
            <person name="Chen Y."/>
            <person name="Shah S."/>
            <person name="Dougan E. K."/>
            <person name="Thang M."/>
            <person name="Chan C."/>
        </authorList>
    </citation>
    <scope>NUCLEOTIDE SEQUENCE [LARGE SCALE GENOMIC DNA]</scope>
</reference>
<dbReference type="SMART" id="SM00973">
    <property type="entry name" value="Sec63"/>
    <property type="match status" value="1"/>
</dbReference>
<dbReference type="EMBL" id="CAXAMN010012536">
    <property type="protein sequence ID" value="CAK9038437.1"/>
    <property type="molecule type" value="Genomic_DNA"/>
</dbReference>
<dbReference type="Gene3D" id="1.10.287.110">
    <property type="entry name" value="DnaJ domain"/>
    <property type="match status" value="1"/>
</dbReference>
<evidence type="ECO:0000256" key="9">
    <source>
        <dbReference type="SAM" id="MobiDB-lite"/>
    </source>
</evidence>
<comment type="caution">
    <text evidence="12">The sequence shown here is derived from an EMBL/GenBank/DDBJ whole genome shotgun (WGS) entry which is preliminary data.</text>
</comment>
<sequence length="912" mass="102398">MEARRQNSLKIAKATRFRGLNLVQIVGLAIGWSLMMRVLAELKDAPTELRTFDPYQILEVSRGAELREIKKAYRTKSLQHHPDKDKDNPLAPALFQQVSKAYAALTDEAARKNYEKYGNPDGPGQMKMGIALHPSLLVKENQIFTLCCFFGLLFLVPFSVVCCCLRGSNVSTGGVSAETLKIFHACIDLEVMLEDTPGLLAAAAEERRQMCADARACMEAMSVSHPEPMQSGTLVRFTQDTSSGEQKGRRGVLRRRGPDGRCEVEVWPTSGPPQKPEDVQTKVFPQSVLASSEPRIPCPFTDPAIRRGSAMLWAHMRRMHPHMSPMAQAELTNRLVQTPKLCRAMISIASHGEGDRSGFIEVVRSCIMLQRCLVQAIDFNDSPLLQLPHVRSVPKGAPGFHEVVRSPEKSLLKQLGSLTAEQVLDIQSFCQHVPLVELSYTVEVNDEAEMAEGDMSTLKVTLTRTNLSKAECAGPVHAPFFPAVKYEEWWLLVYDKRGRRMIAADLVLGTGRVCKSSVNFIVPRPGEFEWTVFAMCDSYAGLDVTLDVHFKAAKKSEVDRSIFVHPEDAEIKTLFEELMMGLDQDQESDSEEEEEPSARQEQMLKRDAKKDVNAVEVVDGDSGETEENKKVESKEKKEAKKTEGSDEEDEEEKAVPDGSYFRITDTTGSFIYREPTEDPSMRIGSLPKGAVLRGFQEGRPEGWLEVPTGAQGIWVKVDGAIKTDEKDEPGQPAEDLGPLPEICLRDLVKAHAPICLLKRWIRQTAKEVTAEDLLQVREMDNARARFLVEDLLFRRLGAEGFSKLLDGAEVLTKKFQQRIQKARGFFQTANGIIWHVTPEGDVKGLHRDGSKIRDRIQVTEEDKLQIGPFRLDEERQCSCIHWNRKDDPEKTWNWSRDNSLRTRVRLATGERA</sequence>
<evidence type="ECO:0000313" key="13">
    <source>
        <dbReference type="Proteomes" id="UP001642484"/>
    </source>
</evidence>
<keyword evidence="7 10" id="KW-0472">Membrane</keyword>
<dbReference type="PANTHER" id="PTHR24075:SF0">
    <property type="entry name" value="TRANSLOCATION PROTEIN SEC63 HOMOLOG"/>
    <property type="match status" value="1"/>
</dbReference>
<dbReference type="PROSITE" id="PS50076">
    <property type="entry name" value="DNAJ_2"/>
    <property type="match status" value="1"/>
</dbReference>
<keyword evidence="4" id="KW-0256">Endoplasmic reticulum</keyword>
<evidence type="ECO:0000256" key="7">
    <source>
        <dbReference type="ARBA" id="ARBA00023136"/>
    </source>
</evidence>
<evidence type="ECO:0000259" key="11">
    <source>
        <dbReference type="PROSITE" id="PS50076"/>
    </source>
</evidence>
<dbReference type="Pfam" id="PF00226">
    <property type="entry name" value="DnaJ"/>
    <property type="match status" value="1"/>
</dbReference>
<feature type="compositionally biased region" description="Basic and acidic residues" evidence="9">
    <location>
        <begin position="596"/>
        <end position="613"/>
    </location>
</feature>
<organism evidence="12 13">
    <name type="scientific">Durusdinium trenchii</name>
    <dbReference type="NCBI Taxonomy" id="1381693"/>
    <lineage>
        <taxon>Eukaryota</taxon>
        <taxon>Sar</taxon>
        <taxon>Alveolata</taxon>
        <taxon>Dinophyceae</taxon>
        <taxon>Suessiales</taxon>
        <taxon>Symbiodiniaceae</taxon>
        <taxon>Durusdinium</taxon>
    </lineage>
</organism>
<dbReference type="Gene3D" id="2.60.40.150">
    <property type="entry name" value="C2 domain"/>
    <property type="match status" value="1"/>
</dbReference>
<dbReference type="InterPro" id="IPR004179">
    <property type="entry name" value="Sec63-dom"/>
</dbReference>
<evidence type="ECO:0000256" key="1">
    <source>
        <dbReference type="ARBA" id="ARBA00004477"/>
    </source>
</evidence>
<evidence type="ECO:0000313" key="12">
    <source>
        <dbReference type="EMBL" id="CAK9038437.1"/>
    </source>
</evidence>
<evidence type="ECO:0000256" key="6">
    <source>
        <dbReference type="ARBA" id="ARBA00022989"/>
    </source>
</evidence>
<evidence type="ECO:0000256" key="10">
    <source>
        <dbReference type="SAM" id="Phobius"/>
    </source>
</evidence>
<dbReference type="PRINTS" id="PR00625">
    <property type="entry name" value="JDOMAIN"/>
</dbReference>
<keyword evidence="5" id="KW-0653">Protein transport</keyword>
<feature type="region of interest" description="Disordered" evidence="9">
    <location>
        <begin position="238"/>
        <end position="258"/>
    </location>
</feature>
<dbReference type="SUPFAM" id="SSF158702">
    <property type="entry name" value="Sec63 N-terminal domain-like"/>
    <property type="match status" value="1"/>
</dbReference>
<dbReference type="InterPro" id="IPR035892">
    <property type="entry name" value="C2_domain_sf"/>
</dbReference>
<dbReference type="SUPFAM" id="SSF81296">
    <property type="entry name" value="E set domains"/>
    <property type="match status" value="1"/>
</dbReference>
<feature type="transmembrane region" description="Helical" evidence="10">
    <location>
        <begin position="20"/>
        <end position="40"/>
    </location>
</feature>
<dbReference type="InterPro" id="IPR036869">
    <property type="entry name" value="J_dom_sf"/>
</dbReference>
<feature type="region of interest" description="Disordered" evidence="9">
    <location>
        <begin position="583"/>
        <end position="661"/>
    </location>
</feature>
<dbReference type="InterPro" id="IPR018253">
    <property type="entry name" value="DnaJ_domain_CS"/>
</dbReference>
<dbReference type="Proteomes" id="UP001642484">
    <property type="component" value="Unassembled WGS sequence"/>
</dbReference>
<comment type="subcellular location">
    <subcellularLocation>
        <location evidence="1">Endoplasmic reticulum membrane</location>
        <topology evidence="1">Multi-pass membrane protein</topology>
    </subcellularLocation>
</comment>
<feature type="compositionally biased region" description="Acidic residues" evidence="9">
    <location>
        <begin position="584"/>
        <end position="595"/>
    </location>
</feature>
<protein>
    <recommendedName>
        <fullName evidence="11">J domain-containing protein</fullName>
    </recommendedName>
</protein>
<evidence type="ECO:0000256" key="5">
    <source>
        <dbReference type="ARBA" id="ARBA00022927"/>
    </source>
</evidence>
<feature type="domain" description="J" evidence="11">
    <location>
        <begin position="53"/>
        <end position="118"/>
    </location>
</feature>
<evidence type="ECO:0000256" key="2">
    <source>
        <dbReference type="ARBA" id="ARBA00022448"/>
    </source>
</evidence>
<keyword evidence="13" id="KW-1185">Reference proteome</keyword>
<dbReference type="InterPro" id="IPR001623">
    <property type="entry name" value="DnaJ_domain"/>
</dbReference>
<dbReference type="SUPFAM" id="SSF46565">
    <property type="entry name" value="Chaperone J-domain"/>
    <property type="match status" value="1"/>
</dbReference>
<keyword evidence="8" id="KW-0143">Chaperone</keyword>